<evidence type="ECO:0000256" key="2">
    <source>
        <dbReference type="ARBA" id="ARBA00006432"/>
    </source>
</evidence>
<sequence length="1019" mass="115917">MERLTKIIKNSDTCLMLTHSTIKSYCLNNKLDFAFNTEIICIDEIVWDKKSDFIIPSFKADDIAFLQYTSGSTGSPKGVMVTHGNISANLKLIATSLNPDFLKICVSWLPIFHDMGLIGCTLLPLYYGNTAIFMAPTTFLKDPAFWLESISKHQATYTMAPNFSYDLAIDSLLKKENLNLDFSHVHHLVNGAEPIKPSTIHRTEEFLKPWGLNSGAMKLGYGMAETTLNVAVHFHETNSRIVPFSSAALEKGTIEAPENKDDVTELVSCGIIDKHYNAKIVDPETQKPLAQGQIGEIWLQGNSVTAGYYNDPEKTKEIFNAYTRDDNEGPFLRTGDVGAIATNQHLIICGRLKDLMIINGRNIYPQDIEKACYESHTALVNDSAAAFSIKVEGYEVCILMAEVQKHLSEEIYTEIMSTIKKAVFEEASIIPYDIVLIPPHFISKTSSGKIQRAACKMNFLANKFHLLARLKKSRESTPQIQFKQKTTSIKNNPIQEWLIQWVVIHCEINISDISIDAQLAFTEAGLDSIKQITLINDLEKLIQHPIEPWFIWQHPTIQSLSEALNTELKSHEACALYDKIESLLIQKPIISAPNDNFISQEHSKEQTIIASGQASTLQINLLSLIKKCPNESPYAIPLLCKIASGYELGKLQQALQYSINTIPALRTAFKENSDELEYVIYREAHCEIEIINTQNILNTIGNLLMKPINIESPPLIHAHLIKTEGQPDYLLIKIHHLIMDGLSAELFLRKLENNYFRPPESPISIEEQNYIHSYSEDEKAYPSALKNNSDYYQQLKEAIAPLTINEENKFSEFGKLYYTKLSIDQTKKIRFFCKEQAISSYTLYLYLFCKAISEHYCTPDIYISIVKSNRAKLVTPTTLGYFADNIPLLININSQENFLQQLHQIQRIILQITMKYEHTIKTIDLEKTGYQQPNFIFNHYQLVEDMNLLYPDDSMLIENIIQQPEQVPLWNYRSPEKLNLMVRSSLKGDCISLIYNPVSISKNEATKLWSTFIQKIMEL</sequence>
<organism evidence="9 10">
    <name type="scientific">Legionella drancourtii LLAP12</name>
    <dbReference type="NCBI Taxonomy" id="658187"/>
    <lineage>
        <taxon>Bacteria</taxon>
        <taxon>Pseudomonadati</taxon>
        <taxon>Pseudomonadota</taxon>
        <taxon>Gammaproteobacteria</taxon>
        <taxon>Legionellales</taxon>
        <taxon>Legionellaceae</taxon>
        <taxon>Legionella</taxon>
    </lineage>
</organism>
<dbReference type="Gene3D" id="3.30.559.30">
    <property type="entry name" value="Nonribosomal peptide synthetase, condensation domain"/>
    <property type="match status" value="1"/>
</dbReference>
<keyword evidence="5" id="KW-0436">Ligase</keyword>
<keyword evidence="10" id="KW-1185">Reference proteome</keyword>
<dbReference type="GO" id="GO:0071766">
    <property type="term" value="P:Actinobacterium-type cell wall biogenesis"/>
    <property type="evidence" value="ECO:0007669"/>
    <property type="project" value="UniProtKB-ARBA"/>
</dbReference>
<dbReference type="SUPFAM" id="SSF56801">
    <property type="entry name" value="Acetyl-CoA synthetase-like"/>
    <property type="match status" value="1"/>
</dbReference>
<evidence type="ECO:0000313" key="10">
    <source>
        <dbReference type="Proteomes" id="UP000002770"/>
    </source>
</evidence>
<dbReference type="InterPro" id="IPR042099">
    <property type="entry name" value="ANL_N_sf"/>
</dbReference>
<comment type="cofactor">
    <cofactor evidence="1">
        <name>pantetheine 4'-phosphate</name>
        <dbReference type="ChEBI" id="CHEBI:47942"/>
    </cofactor>
</comment>
<dbReference type="Pfam" id="PF23024">
    <property type="entry name" value="AMP-dom_DIP2-like"/>
    <property type="match status" value="1"/>
</dbReference>
<dbReference type="PROSITE" id="PS50075">
    <property type="entry name" value="CARRIER"/>
    <property type="match status" value="1"/>
</dbReference>
<keyword evidence="7" id="KW-0443">Lipid metabolism</keyword>
<dbReference type="GO" id="GO:0006631">
    <property type="term" value="P:fatty acid metabolic process"/>
    <property type="evidence" value="ECO:0007669"/>
    <property type="project" value="UniProtKB-KW"/>
</dbReference>
<dbReference type="GO" id="GO:0016874">
    <property type="term" value="F:ligase activity"/>
    <property type="evidence" value="ECO:0007669"/>
    <property type="project" value="UniProtKB-KW"/>
</dbReference>
<dbReference type="InterPro" id="IPR045851">
    <property type="entry name" value="AMP-bd_C_sf"/>
</dbReference>
<keyword evidence="4" id="KW-0597">Phosphoprotein</keyword>
<name>G9EU13_9GAMM</name>
<dbReference type="InterPro" id="IPR009081">
    <property type="entry name" value="PP-bd_ACP"/>
</dbReference>
<dbReference type="AlphaFoldDB" id="G9EU13"/>
<dbReference type="SUPFAM" id="SSF47336">
    <property type="entry name" value="ACP-like"/>
    <property type="match status" value="1"/>
</dbReference>
<gene>
    <name evidence="9" type="ORF">LDG_8802</name>
</gene>
<dbReference type="PROSITE" id="PS00455">
    <property type="entry name" value="AMP_BINDING"/>
    <property type="match status" value="1"/>
</dbReference>
<dbReference type="InterPro" id="IPR040097">
    <property type="entry name" value="FAAL/FAAC"/>
</dbReference>
<dbReference type="InterPro" id="IPR000873">
    <property type="entry name" value="AMP-dep_synth/lig_dom"/>
</dbReference>
<dbReference type="InterPro" id="IPR001242">
    <property type="entry name" value="Condensation_dom"/>
</dbReference>
<dbReference type="HOGENOM" id="CLU_296263_0_0_6"/>
<accession>G9EU13</accession>
<evidence type="ECO:0000256" key="1">
    <source>
        <dbReference type="ARBA" id="ARBA00001957"/>
    </source>
</evidence>
<dbReference type="STRING" id="658187.LDG_8802"/>
<dbReference type="InterPro" id="IPR025110">
    <property type="entry name" value="AMP-bd_C"/>
</dbReference>
<evidence type="ECO:0000256" key="7">
    <source>
        <dbReference type="ARBA" id="ARBA00023098"/>
    </source>
</evidence>
<proteinExistence type="inferred from homology"/>
<dbReference type="Pfam" id="PF00668">
    <property type="entry name" value="Condensation"/>
    <property type="match status" value="1"/>
</dbReference>
<dbReference type="InterPro" id="IPR036736">
    <property type="entry name" value="ACP-like_sf"/>
</dbReference>
<evidence type="ECO:0000313" key="9">
    <source>
        <dbReference type="EMBL" id="EHL29364.1"/>
    </source>
</evidence>
<dbReference type="Pfam" id="PF00501">
    <property type="entry name" value="AMP-binding"/>
    <property type="match status" value="1"/>
</dbReference>
<evidence type="ECO:0000256" key="4">
    <source>
        <dbReference type="ARBA" id="ARBA00022553"/>
    </source>
</evidence>
<comment type="similarity">
    <text evidence="2">Belongs to the ATP-dependent AMP-binding enzyme family.</text>
</comment>
<dbReference type="InterPro" id="IPR023213">
    <property type="entry name" value="CAT-like_dom_sf"/>
</dbReference>
<dbReference type="PANTHER" id="PTHR22754:SF32">
    <property type="entry name" value="DISCO-INTERACTING PROTEIN 2"/>
    <property type="match status" value="1"/>
</dbReference>
<evidence type="ECO:0000256" key="3">
    <source>
        <dbReference type="ARBA" id="ARBA00022450"/>
    </source>
</evidence>
<dbReference type="PROSITE" id="PS00012">
    <property type="entry name" value="PHOSPHOPANTETHEINE"/>
    <property type="match status" value="1"/>
</dbReference>
<dbReference type="Gene3D" id="3.40.50.12780">
    <property type="entry name" value="N-terminal domain of ligase-like"/>
    <property type="match status" value="1"/>
</dbReference>
<dbReference type="Gene3D" id="3.30.300.30">
    <property type="match status" value="1"/>
</dbReference>
<keyword evidence="6" id="KW-0276">Fatty acid metabolism</keyword>
<dbReference type="eggNOG" id="COG0318">
    <property type="taxonomic scope" value="Bacteria"/>
</dbReference>
<keyword evidence="3" id="KW-0596">Phosphopantetheine</keyword>
<dbReference type="CDD" id="cd05931">
    <property type="entry name" value="FAAL"/>
    <property type="match status" value="1"/>
</dbReference>
<dbReference type="Proteomes" id="UP000002770">
    <property type="component" value="Unassembled WGS sequence"/>
</dbReference>
<dbReference type="InterPro" id="IPR020845">
    <property type="entry name" value="AMP-binding_CS"/>
</dbReference>
<dbReference type="Gene3D" id="1.10.1200.10">
    <property type="entry name" value="ACP-like"/>
    <property type="match status" value="1"/>
</dbReference>
<dbReference type="InParanoid" id="G9EU13"/>
<dbReference type="OrthoDB" id="9757559at2"/>
<evidence type="ECO:0000256" key="6">
    <source>
        <dbReference type="ARBA" id="ARBA00022832"/>
    </source>
</evidence>
<evidence type="ECO:0000256" key="5">
    <source>
        <dbReference type="ARBA" id="ARBA00022598"/>
    </source>
</evidence>
<dbReference type="Gene3D" id="3.30.559.10">
    <property type="entry name" value="Chloramphenicol acetyltransferase-like domain"/>
    <property type="match status" value="1"/>
</dbReference>
<dbReference type="InterPro" id="IPR006162">
    <property type="entry name" value="Ppantetheine_attach_site"/>
</dbReference>
<dbReference type="GO" id="GO:0008610">
    <property type="term" value="P:lipid biosynthetic process"/>
    <property type="evidence" value="ECO:0007669"/>
    <property type="project" value="InterPro"/>
</dbReference>
<dbReference type="EMBL" id="JH413848">
    <property type="protein sequence ID" value="EHL29364.1"/>
    <property type="molecule type" value="Genomic_DNA"/>
</dbReference>
<dbReference type="PANTHER" id="PTHR22754">
    <property type="entry name" value="DISCO-INTERACTING PROTEIN 2 DIP2 -RELATED"/>
    <property type="match status" value="1"/>
</dbReference>
<dbReference type="SUPFAM" id="SSF52777">
    <property type="entry name" value="CoA-dependent acyltransferases"/>
    <property type="match status" value="2"/>
</dbReference>
<protein>
    <recommendedName>
        <fullName evidence="8">Carrier domain-containing protein</fullName>
    </recommendedName>
</protein>
<evidence type="ECO:0000259" key="8">
    <source>
        <dbReference type="PROSITE" id="PS50075"/>
    </source>
</evidence>
<dbReference type="Pfam" id="PF00550">
    <property type="entry name" value="PP-binding"/>
    <property type="match status" value="1"/>
</dbReference>
<reference evidence="9 10" key="1">
    <citation type="journal article" date="2011" name="BMC Genomics">
        <title>Insight into cross-talk between intra-amoebal pathogens.</title>
        <authorList>
            <person name="Gimenez G."/>
            <person name="Bertelli C."/>
            <person name="Moliner C."/>
            <person name="Robert C."/>
            <person name="Raoult D."/>
            <person name="Fournier P.E."/>
            <person name="Greub G."/>
        </authorList>
    </citation>
    <scope>NUCLEOTIDE SEQUENCE [LARGE SCALE GENOMIC DNA]</scope>
    <source>
        <strain evidence="9 10">LLAP12</strain>
    </source>
</reference>
<feature type="domain" description="Carrier" evidence="8">
    <location>
        <begin position="492"/>
        <end position="568"/>
    </location>
</feature>